<comment type="caution">
    <text evidence="1">The sequence shown here is derived from an EMBL/GenBank/DDBJ whole genome shotgun (WGS) entry which is preliminary data.</text>
</comment>
<proteinExistence type="predicted"/>
<keyword evidence="2" id="KW-1185">Reference proteome</keyword>
<dbReference type="EMBL" id="JAWDGP010004208">
    <property type="protein sequence ID" value="KAK3766603.1"/>
    <property type="molecule type" value="Genomic_DNA"/>
</dbReference>
<evidence type="ECO:0000313" key="2">
    <source>
        <dbReference type="Proteomes" id="UP001283361"/>
    </source>
</evidence>
<sequence length="117" mass="13225">MIPNQPHTESVIIEITTAGSFVSPWTALRNSKHYKTMVPVQKQQQPLISQPSLSHNQATLPLIDEIVHYLFSSSSWSMDIESLRNKQASTKRFVMWEDTVTKASLKSERPAKASSNQ</sequence>
<accession>A0AAE1DEL5</accession>
<dbReference type="Proteomes" id="UP001283361">
    <property type="component" value="Unassembled WGS sequence"/>
</dbReference>
<dbReference type="AlphaFoldDB" id="A0AAE1DEL5"/>
<evidence type="ECO:0000313" key="1">
    <source>
        <dbReference type="EMBL" id="KAK3766603.1"/>
    </source>
</evidence>
<organism evidence="1 2">
    <name type="scientific">Elysia crispata</name>
    <name type="common">lettuce slug</name>
    <dbReference type="NCBI Taxonomy" id="231223"/>
    <lineage>
        <taxon>Eukaryota</taxon>
        <taxon>Metazoa</taxon>
        <taxon>Spiralia</taxon>
        <taxon>Lophotrochozoa</taxon>
        <taxon>Mollusca</taxon>
        <taxon>Gastropoda</taxon>
        <taxon>Heterobranchia</taxon>
        <taxon>Euthyneura</taxon>
        <taxon>Panpulmonata</taxon>
        <taxon>Sacoglossa</taxon>
        <taxon>Placobranchoidea</taxon>
        <taxon>Plakobranchidae</taxon>
        <taxon>Elysia</taxon>
    </lineage>
</organism>
<gene>
    <name evidence="1" type="ORF">RRG08_042383</name>
</gene>
<reference evidence="1" key="1">
    <citation type="journal article" date="2023" name="G3 (Bethesda)">
        <title>A reference genome for the long-term kleptoplast-retaining sea slug Elysia crispata morphotype clarki.</title>
        <authorList>
            <person name="Eastman K.E."/>
            <person name="Pendleton A.L."/>
            <person name="Shaikh M.A."/>
            <person name="Suttiyut T."/>
            <person name="Ogas R."/>
            <person name="Tomko P."/>
            <person name="Gavelis G."/>
            <person name="Widhalm J.R."/>
            <person name="Wisecaver J.H."/>
        </authorList>
    </citation>
    <scope>NUCLEOTIDE SEQUENCE</scope>
    <source>
        <strain evidence="1">ECLA1</strain>
    </source>
</reference>
<protein>
    <submittedName>
        <fullName evidence="1">Uncharacterized protein</fullName>
    </submittedName>
</protein>
<name>A0AAE1DEL5_9GAST</name>